<proteinExistence type="predicted"/>
<dbReference type="Gene3D" id="1.10.150.320">
    <property type="entry name" value="Photosystem II 12 kDa extrinsic protein"/>
    <property type="match status" value="1"/>
</dbReference>
<dbReference type="SMART" id="SM00278">
    <property type="entry name" value="HhH1"/>
    <property type="match status" value="2"/>
</dbReference>
<feature type="domain" description="Helix-hairpin-helix DNA-binding motif class 1" evidence="1">
    <location>
        <begin position="64"/>
        <end position="83"/>
    </location>
</feature>
<dbReference type="Pfam" id="PF12836">
    <property type="entry name" value="HHH_3"/>
    <property type="match status" value="1"/>
</dbReference>
<organism evidence="2 3">
    <name type="scientific">Pokkaliibacter plantistimulans</name>
    <dbReference type="NCBI Taxonomy" id="1635171"/>
    <lineage>
        <taxon>Bacteria</taxon>
        <taxon>Pseudomonadati</taxon>
        <taxon>Pseudomonadota</taxon>
        <taxon>Gammaproteobacteria</taxon>
        <taxon>Oceanospirillales</taxon>
        <taxon>Balneatrichaceae</taxon>
        <taxon>Pokkaliibacter</taxon>
    </lineage>
</organism>
<dbReference type="Proteomes" id="UP000248090">
    <property type="component" value="Unassembled WGS sequence"/>
</dbReference>
<dbReference type="PANTHER" id="PTHR21180">
    <property type="entry name" value="ENDONUCLEASE/EXONUCLEASE/PHOSPHATASE FAMILY DOMAIN-CONTAINING PROTEIN 1"/>
    <property type="match status" value="1"/>
</dbReference>
<accession>A0ABX5LTM7</accession>
<evidence type="ECO:0000259" key="1">
    <source>
        <dbReference type="SMART" id="SM00278"/>
    </source>
</evidence>
<comment type="caution">
    <text evidence="2">The sequence shown here is derived from an EMBL/GenBank/DDBJ whole genome shotgun (WGS) entry which is preliminary data.</text>
</comment>
<feature type="domain" description="Helix-hairpin-helix DNA-binding motif class 1" evidence="1">
    <location>
        <begin position="38"/>
        <end position="57"/>
    </location>
</feature>
<dbReference type="InterPro" id="IPR051675">
    <property type="entry name" value="Endo/Exo/Phosphatase_dom_1"/>
</dbReference>
<dbReference type="PANTHER" id="PTHR21180:SF32">
    <property type="entry name" value="ENDONUCLEASE_EXONUCLEASE_PHOSPHATASE FAMILY DOMAIN-CONTAINING PROTEIN 1"/>
    <property type="match status" value="1"/>
</dbReference>
<protein>
    <recommendedName>
        <fullName evidence="1">Helix-hairpin-helix DNA-binding motif class 1 domain-containing protein</fullName>
    </recommendedName>
</protein>
<evidence type="ECO:0000313" key="2">
    <source>
        <dbReference type="EMBL" id="PXF30004.1"/>
    </source>
</evidence>
<reference evidence="2 3" key="1">
    <citation type="submission" date="2015-03" db="EMBL/GenBank/DDBJ databases">
        <authorList>
            <person name="Krishnan R."/>
            <person name="Midha S."/>
            <person name="Patil P.B."/>
            <person name="Rameshkumar N."/>
        </authorList>
    </citation>
    <scope>NUCLEOTIDE SEQUENCE [LARGE SCALE GENOMIC DNA]</scope>
    <source>
        <strain evidence="2 3">L1E11</strain>
    </source>
</reference>
<evidence type="ECO:0000313" key="3">
    <source>
        <dbReference type="Proteomes" id="UP000248090"/>
    </source>
</evidence>
<dbReference type="InterPro" id="IPR003583">
    <property type="entry name" value="Hlx-hairpin-Hlx_DNA-bd_motif"/>
</dbReference>
<gene>
    <name evidence="2" type="ORF">WH50_17665</name>
</gene>
<name>A0ABX5LTM7_9GAMM</name>
<keyword evidence="3" id="KW-1185">Reference proteome</keyword>
<sequence>MEQVASKTAAASSKKKAVVADKPKAQPELCSINTADPAALTKVKGISPRLANDIVRHRPYQKLDDLLKVKGIGVKVLERIAPYLCV</sequence>
<dbReference type="SUPFAM" id="SSF81585">
    <property type="entry name" value="PsbU/PolX domain-like"/>
    <property type="match status" value="1"/>
</dbReference>
<dbReference type="EMBL" id="LAPT01000090">
    <property type="protein sequence ID" value="PXF30004.1"/>
    <property type="molecule type" value="Genomic_DNA"/>
</dbReference>